<dbReference type="PANTHER" id="PTHR26451:SF885">
    <property type="entry name" value="OLFACTORY RECEPTOR"/>
    <property type="match status" value="1"/>
</dbReference>
<protein>
    <recommendedName>
        <fullName evidence="14">Olfactory receptor</fullName>
    </recommendedName>
</protein>
<dbReference type="InterPro" id="IPR052921">
    <property type="entry name" value="GPCR1_Superfamily_Member"/>
</dbReference>
<evidence type="ECO:0000313" key="17">
    <source>
        <dbReference type="Proteomes" id="UP001187415"/>
    </source>
</evidence>
<dbReference type="EMBL" id="JAUPFM010000268">
    <property type="protein sequence ID" value="KAK2810009.1"/>
    <property type="molecule type" value="Genomic_DNA"/>
</dbReference>
<evidence type="ECO:0000313" key="16">
    <source>
        <dbReference type="EMBL" id="KAK2810009.1"/>
    </source>
</evidence>
<dbReference type="InterPro" id="IPR000276">
    <property type="entry name" value="GPCR_Rhodpsn"/>
</dbReference>
<organism evidence="16 17">
    <name type="scientific">Channa striata</name>
    <name type="common">Snakehead murrel</name>
    <name type="synonym">Ophicephalus striatus</name>
    <dbReference type="NCBI Taxonomy" id="64152"/>
    <lineage>
        <taxon>Eukaryota</taxon>
        <taxon>Metazoa</taxon>
        <taxon>Chordata</taxon>
        <taxon>Craniata</taxon>
        <taxon>Vertebrata</taxon>
        <taxon>Euteleostomi</taxon>
        <taxon>Actinopterygii</taxon>
        <taxon>Neopterygii</taxon>
        <taxon>Teleostei</taxon>
        <taxon>Neoteleostei</taxon>
        <taxon>Acanthomorphata</taxon>
        <taxon>Anabantaria</taxon>
        <taxon>Anabantiformes</taxon>
        <taxon>Channoidei</taxon>
        <taxon>Channidae</taxon>
        <taxon>Channa</taxon>
    </lineage>
</organism>
<keyword evidence="8 14" id="KW-0472">Membrane</keyword>
<evidence type="ECO:0000256" key="2">
    <source>
        <dbReference type="ARBA" id="ARBA00022475"/>
    </source>
</evidence>
<sequence length="340" mass="39004">MENSSEIVSFVLSMYGDIGHLKYLYFLLTMILYVSVILANTALIVIIYVKPNLHEPMYLFLCSLFVNDIYGSTALLPCLMVQILSETHDISLLFCFIQIFNIQTYVDIEFWTLAIMSYDRYVCICKPLHYNSIITTRRVQIVILVTWIVSFIQVGVLLSFTIRLRFCGTVIEKVCCVNDLVLELSCSPNRMLSYLNSLLFGLVFGVTAPLVFILFTYVKILSVCLKASKETKTKAFDTCTPHLVSIMSFVFACFYNIVSQKFDMTFVPLELRVILLTYAFLIQPMLNPLIYGLKLSKIRGAFKGLTNIYTGSHYPSTIILHRESVVKKIHIHRAFVYIKH</sequence>
<evidence type="ECO:0000256" key="1">
    <source>
        <dbReference type="ARBA" id="ARBA00004651"/>
    </source>
</evidence>
<keyword evidence="17" id="KW-1185">Reference proteome</keyword>
<dbReference type="Gene3D" id="1.20.1070.10">
    <property type="entry name" value="Rhodopsin 7-helix transmembrane proteins"/>
    <property type="match status" value="1"/>
</dbReference>
<evidence type="ECO:0000256" key="8">
    <source>
        <dbReference type="ARBA" id="ARBA00023136"/>
    </source>
</evidence>
<feature type="domain" description="G-protein coupled receptors family 1 profile" evidence="15">
    <location>
        <begin position="39"/>
        <end position="291"/>
    </location>
</feature>
<keyword evidence="2 14" id="KW-1003">Cell membrane</keyword>
<dbReference type="GO" id="GO:0004930">
    <property type="term" value="F:G protein-coupled receptor activity"/>
    <property type="evidence" value="ECO:0007669"/>
    <property type="project" value="UniProtKB-KW"/>
</dbReference>
<keyword evidence="3 14" id="KW-0716">Sensory transduction</keyword>
<feature type="transmembrane region" description="Helical" evidence="14">
    <location>
        <begin position="239"/>
        <end position="258"/>
    </location>
</feature>
<comment type="similarity">
    <text evidence="13">Belongs to the G-protein coupled receptor 1 family.</text>
</comment>
<evidence type="ECO:0000256" key="9">
    <source>
        <dbReference type="ARBA" id="ARBA00023157"/>
    </source>
</evidence>
<evidence type="ECO:0000256" key="13">
    <source>
        <dbReference type="RuleBase" id="RU000688"/>
    </source>
</evidence>
<evidence type="ECO:0000256" key="5">
    <source>
        <dbReference type="ARBA" id="ARBA00022725"/>
    </source>
</evidence>
<evidence type="ECO:0000256" key="11">
    <source>
        <dbReference type="ARBA" id="ARBA00023180"/>
    </source>
</evidence>
<dbReference type="PROSITE" id="PS00237">
    <property type="entry name" value="G_PROTEIN_RECEP_F1_1"/>
    <property type="match status" value="1"/>
</dbReference>
<keyword evidence="4 13" id="KW-0812">Transmembrane</keyword>
<feature type="transmembrane region" description="Helical" evidence="14">
    <location>
        <begin position="273"/>
        <end position="293"/>
    </location>
</feature>
<evidence type="ECO:0000256" key="14">
    <source>
        <dbReference type="RuleBase" id="RU363047"/>
    </source>
</evidence>
<dbReference type="PRINTS" id="PR00245">
    <property type="entry name" value="OLFACTORYR"/>
</dbReference>
<feature type="transmembrane region" description="Helical" evidence="14">
    <location>
        <begin position="23"/>
        <end position="49"/>
    </location>
</feature>
<accession>A0AA88IXR4</accession>
<keyword evidence="6 14" id="KW-1133">Transmembrane helix</keyword>
<comment type="subcellular location">
    <subcellularLocation>
        <location evidence="1 14">Cell membrane</location>
        <topology evidence="1 14">Multi-pass membrane protein</topology>
    </subcellularLocation>
</comment>
<dbReference type="PROSITE" id="PS50262">
    <property type="entry name" value="G_PROTEIN_RECEP_F1_2"/>
    <property type="match status" value="1"/>
</dbReference>
<keyword evidence="12 13" id="KW-0807">Transducer</keyword>
<dbReference type="GO" id="GO:0005549">
    <property type="term" value="F:odorant binding"/>
    <property type="evidence" value="ECO:0007669"/>
    <property type="project" value="TreeGrafter"/>
</dbReference>
<keyword evidence="10 13" id="KW-0675">Receptor</keyword>
<evidence type="ECO:0000256" key="10">
    <source>
        <dbReference type="ARBA" id="ARBA00023170"/>
    </source>
</evidence>
<keyword evidence="11" id="KW-0325">Glycoprotein</keyword>
<keyword evidence="9" id="KW-1015">Disulfide bond</keyword>
<evidence type="ECO:0000256" key="3">
    <source>
        <dbReference type="ARBA" id="ARBA00022606"/>
    </source>
</evidence>
<feature type="transmembrane region" description="Helical" evidence="14">
    <location>
        <begin position="198"/>
        <end position="218"/>
    </location>
</feature>
<dbReference type="InterPro" id="IPR000725">
    <property type="entry name" value="Olfact_rcpt"/>
</dbReference>
<dbReference type="InterPro" id="IPR017452">
    <property type="entry name" value="GPCR_Rhodpsn_7TM"/>
</dbReference>
<feature type="transmembrane region" description="Helical" evidence="14">
    <location>
        <begin position="58"/>
        <end position="84"/>
    </location>
</feature>
<keyword evidence="7 13" id="KW-0297">G-protein coupled receptor</keyword>
<dbReference type="SUPFAM" id="SSF81321">
    <property type="entry name" value="Family A G protein-coupled receptor-like"/>
    <property type="match status" value="1"/>
</dbReference>
<reference evidence="16" key="1">
    <citation type="submission" date="2023-07" db="EMBL/GenBank/DDBJ databases">
        <title>Chromosome-level Genome Assembly of Striped Snakehead (Channa striata).</title>
        <authorList>
            <person name="Liu H."/>
        </authorList>
    </citation>
    <scope>NUCLEOTIDE SEQUENCE</scope>
    <source>
        <strain evidence="16">Gz</strain>
        <tissue evidence="16">Muscle</tissue>
    </source>
</reference>
<evidence type="ECO:0000259" key="15">
    <source>
        <dbReference type="PROSITE" id="PS50262"/>
    </source>
</evidence>
<name>A0AA88IXR4_CHASR</name>
<comment type="caution">
    <text evidence="16">The sequence shown here is derived from an EMBL/GenBank/DDBJ whole genome shotgun (WGS) entry which is preliminary data.</text>
</comment>
<keyword evidence="5 14" id="KW-0552">Olfaction</keyword>
<evidence type="ECO:0000256" key="12">
    <source>
        <dbReference type="ARBA" id="ARBA00023224"/>
    </source>
</evidence>
<gene>
    <name evidence="16" type="ORF">Q5P01_000465</name>
</gene>
<feature type="transmembrane region" description="Helical" evidence="14">
    <location>
        <begin position="139"/>
        <end position="162"/>
    </location>
</feature>
<evidence type="ECO:0000256" key="4">
    <source>
        <dbReference type="ARBA" id="ARBA00022692"/>
    </source>
</evidence>
<evidence type="ECO:0000256" key="6">
    <source>
        <dbReference type="ARBA" id="ARBA00022989"/>
    </source>
</evidence>
<dbReference type="GO" id="GO:0004984">
    <property type="term" value="F:olfactory receptor activity"/>
    <property type="evidence" value="ECO:0007669"/>
    <property type="project" value="InterPro"/>
</dbReference>
<proteinExistence type="inferred from homology"/>
<dbReference type="PANTHER" id="PTHR26451">
    <property type="entry name" value="G_PROTEIN_RECEP_F1_2 DOMAIN-CONTAINING PROTEIN"/>
    <property type="match status" value="1"/>
</dbReference>
<dbReference type="FunFam" id="1.20.1070.10:FF:000024">
    <property type="entry name" value="Olfactory receptor"/>
    <property type="match status" value="1"/>
</dbReference>
<evidence type="ECO:0000256" key="7">
    <source>
        <dbReference type="ARBA" id="ARBA00023040"/>
    </source>
</evidence>
<dbReference type="PRINTS" id="PR00237">
    <property type="entry name" value="GPCRRHODOPSN"/>
</dbReference>
<dbReference type="GO" id="GO:0005886">
    <property type="term" value="C:plasma membrane"/>
    <property type="evidence" value="ECO:0007669"/>
    <property type="project" value="UniProtKB-SubCell"/>
</dbReference>
<dbReference type="AlphaFoldDB" id="A0AA88IXR4"/>
<feature type="transmembrane region" description="Helical" evidence="14">
    <location>
        <begin position="90"/>
        <end position="118"/>
    </location>
</feature>
<dbReference type="Pfam" id="PF13853">
    <property type="entry name" value="7tm_4"/>
    <property type="match status" value="1"/>
</dbReference>
<dbReference type="Proteomes" id="UP001187415">
    <property type="component" value="Unassembled WGS sequence"/>
</dbReference>